<dbReference type="Proteomes" id="UP000625527">
    <property type="component" value="Unassembled WGS sequence"/>
</dbReference>
<evidence type="ECO:0000313" key="2">
    <source>
        <dbReference type="Proteomes" id="UP000625527"/>
    </source>
</evidence>
<gene>
    <name evidence="1" type="ORF">IHE71_19335</name>
</gene>
<keyword evidence="2" id="KW-1185">Reference proteome</keyword>
<dbReference type="RefSeq" id="WP_192864408.1">
    <property type="nucleotide sequence ID" value="NZ_JADAQT010000106.1"/>
</dbReference>
<evidence type="ECO:0000313" key="1">
    <source>
        <dbReference type="EMBL" id="MBE1877846.1"/>
    </source>
</evidence>
<dbReference type="EMBL" id="JADAQT010000106">
    <property type="protein sequence ID" value="MBE1877846.1"/>
    <property type="molecule type" value="Genomic_DNA"/>
</dbReference>
<accession>A0ABR9N2H3</accession>
<proteinExistence type="predicted"/>
<organism evidence="1 2">
    <name type="scientific">Myceligenerans pegani</name>
    <dbReference type="NCBI Taxonomy" id="2776917"/>
    <lineage>
        <taxon>Bacteria</taxon>
        <taxon>Bacillati</taxon>
        <taxon>Actinomycetota</taxon>
        <taxon>Actinomycetes</taxon>
        <taxon>Micrococcales</taxon>
        <taxon>Promicromonosporaceae</taxon>
        <taxon>Myceligenerans</taxon>
    </lineage>
</organism>
<name>A0ABR9N2H3_9MICO</name>
<sequence length="83" mass="9327">MATEQTTRETNRKAVEALEQSYRLVVVATDGVGRALREMEDLRMVTSVHAPVAGDLFRVRNGLLSVADNLDWRLRAERDGGER</sequence>
<protein>
    <submittedName>
        <fullName evidence="1">Uncharacterized protein</fullName>
    </submittedName>
</protein>
<reference evidence="1 2" key="1">
    <citation type="submission" date="2020-10" db="EMBL/GenBank/DDBJ databases">
        <title>Myceligenerans pegani sp. nov., an endophytic actinomycete isolated from Peganum harmala L. in Xinjiang, China.</title>
        <authorList>
            <person name="Xin L."/>
        </authorList>
    </citation>
    <scope>NUCLEOTIDE SEQUENCE [LARGE SCALE GENOMIC DNA]</scope>
    <source>
        <strain evidence="1 2">TRM65318</strain>
    </source>
</reference>
<comment type="caution">
    <text evidence="1">The sequence shown here is derived from an EMBL/GenBank/DDBJ whole genome shotgun (WGS) entry which is preliminary data.</text>
</comment>